<dbReference type="GO" id="GO:0007189">
    <property type="term" value="P:adenylate cyclase-activating G protein-coupled receptor signaling pathway"/>
    <property type="evidence" value="ECO:0007669"/>
    <property type="project" value="TreeGrafter"/>
</dbReference>
<dbReference type="KEGG" id="epa:110248368"/>
<feature type="transmembrane region" description="Helical" evidence="5">
    <location>
        <begin position="90"/>
        <end position="111"/>
    </location>
</feature>
<accession>A0A913XVM0</accession>
<dbReference type="GO" id="GO:0005886">
    <property type="term" value="C:plasma membrane"/>
    <property type="evidence" value="ECO:0007669"/>
    <property type="project" value="TreeGrafter"/>
</dbReference>
<keyword evidence="9" id="KW-1185">Reference proteome</keyword>
<keyword evidence="2 5" id="KW-0812">Transmembrane</keyword>
<dbReference type="OrthoDB" id="100006at2759"/>
<evidence type="ECO:0000256" key="5">
    <source>
        <dbReference type="SAM" id="Phobius"/>
    </source>
</evidence>
<dbReference type="PANTHER" id="PTHR23112">
    <property type="entry name" value="G PROTEIN-COUPLED RECEPTOR 157-RELATED"/>
    <property type="match status" value="1"/>
</dbReference>
<protein>
    <recommendedName>
        <fullName evidence="10">G-protein coupled receptors family 2 profile 2 domain-containing protein</fullName>
    </recommendedName>
</protein>
<dbReference type="Proteomes" id="UP000887567">
    <property type="component" value="Unplaced"/>
</dbReference>
<dbReference type="GO" id="GO:0004930">
    <property type="term" value="F:G protein-coupled receptor activity"/>
    <property type="evidence" value="ECO:0007669"/>
    <property type="project" value="InterPro"/>
</dbReference>
<sequence>METEDDIEHWQKVLNQVLTTLAGSLSICGTIIIFVTFALWEDIRTTSRKILVFISIGDLITAMVSVSGISIDWTGKNWEPFCKVQSFLNITGILISFFWTVYLSIFLYLFIRGLPRETERKIMFVFHVTAWGIPLIVAISAASVGNVFGHNVISNGWCWISQKDLSSHGHLLLFWMFFAGKGWEILAYIAIPIFYIKAKIVLKRKMHANSSTPILTTESLLAARKADRKFSMIPLIFIMLRMWGTLRFFFYIACFPECQNSGPTNLDPKVDFWLKVFHGIGDSSQGFANFLIFCLFTDKIRCKIKLWCCRVCPWVTTRIAGNNYNSTNATTLDDCRPFVNGTISQ</sequence>
<dbReference type="PRINTS" id="PR02001">
    <property type="entry name" value="GCR1CAMPR"/>
</dbReference>
<dbReference type="AlphaFoldDB" id="A0A913XVM0"/>
<dbReference type="PROSITE" id="PS50262">
    <property type="entry name" value="G_PROTEIN_RECEP_F1_2"/>
    <property type="match status" value="1"/>
</dbReference>
<feature type="domain" description="G-protein coupled receptors family 1 profile" evidence="7">
    <location>
        <begin position="29"/>
        <end position="239"/>
    </location>
</feature>
<dbReference type="InterPro" id="IPR022343">
    <property type="entry name" value="GCR1-cAMP_receptor"/>
</dbReference>
<feature type="transmembrane region" description="Helical" evidence="5">
    <location>
        <begin position="272"/>
        <end position="296"/>
    </location>
</feature>
<evidence type="ECO:0000313" key="9">
    <source>
        <dbReference type="Proteomes" id="UP000887567"/>
    </source>
</evidence>
<evidence type="ECO:0008006" key="10">
    <source>
        <dbReference type="Google" id="ProtNLM"/>
    </source>
</evidence>
<feature type="transmembrane region" description="Helical" evidence="5">
    <location>
        <begin position="123"/>
        <end position="144"/>
    </location>
</feature>
<feature type="transmembrane region" description="Helical" evidence="5">
    <location>
        <begin position="172"/>
        <end position="196"/>
    </location>
</feature>
<keyword evidence="4 5" id="KW-0472">Membrane</keyword>
<evidence type="ECO:0000256" key="4">
    <source>
        <dbReference type="ARBA" id="ARBA00023136"/>
    </source>
</evidence>
<evidence type="ECO:0000256" key="2">
    <source>
        <dbReference type="ARBA" id="ARBA00022692"/>
    </source>
</evidence>
<dbReference type="RefSeq" id="XP_020910544.1">
    <property type="nucleotide sequence ID" value="XM_021054885.2"/>
</dbReference>
<evidence type="ECO:0000313" key="8">
    <source>
        <dbReference type="EnsemblMetazoa" id="XP_020910544.1"/>
    </source>
</evidence>
<evidence type="ECO:0000256" key="3">
    <source>
        <dbReference type="ARBA" id="ARBA00022989"/>
    </source>
</evidence>
<comment type="subcellular location">
    <subcellularLocation>
        <location evidence="1">Membrane</location>
        <topology evidence="1">Multi-pass membrane protein</topology>
    </subcellularLocation>
</comment>
<organism evidence="8 9">
    <name type="scientific">Exaiptasia diaphana</name>
    <name type="common">Tropical sea anemone</name>
    <name type="synonym">Aiptasia pulchella</name>
    <dbReference type="NCBI Taxonomy" id="2652724"/>
    <lineage>
        <taxon>Eukaryota</taxon>
        <taxon>Metazoa</taxon>
        <taxon>Cnidaria</taxon>
        <taxon>Anthozoa</taxon>
        <taxon>Hexacorallia</taxon>
        <taxon>Actiniaria</taxon>
        <taxon>Aiptasiidae</taxon>
        <taxon>Exaiptasia</taxon>
    </lineage>
</organism>
<dbReference type="GO" id="GO:0007166">
    <property type="term" value="P:cell surface receptor signaling pathway"/>
    <property type="evidence" value="ECO:0007669"/>
    <property type="project" value="InterPro"/>
</dbReference>
<dbReference type="SUPFAM" id="SSF81321">
    <property type="entry name" value="Family A G protein-coupled receptor-like"/>
    <property type="match status" value="1"/>
</dbReference>
<dbReference type="GeneID" id="110248368"/>
<feature type="domain" description="G-protein coupled receptors family 2 profile 2" evidence="6">
    <location>
        <begin position="15"/>
        <end position="297"/>
    </location>
</feature>
<feature type="transmembrane region" description="Helical" evidence="5">
    <location>
        <begin position="20"/>
        <end position="39"/>
    </location>
</feature>
<proteinExistence type="predicted"/>
<dbReference type="InterPro" id="IPR017981">
    <property type="entry name" value="GPCR_2-like_7TM"/>
</dbReference>
<dbReference type="EnsemblMetazoa" id="XM_021054885.2">
    <property type="protein sequence ID" value="XP_020910544.1"/>
    <property type="gene ID" value="LOC110248368"/>
</dbReference>
<feature type="transmembrane region" description="Helical" evidence="5">
    <location>
        <begin position="51"/>
        <end position="70"/>
    </location>
</feature>
<evidence type="ECO:0000259" key="7">
    <source>
        <dbReference type="PROSITE" id="PS50262"/>
    </source>
</evidence>
<dbReference type="OMA" id="IFVTYCT"/>
<evidence type="ECO:0000256" key="1">
    <source>
        <dbReference type="ARBA" id="ARBA00004141"/>
    </source>
</evidence>
<name>A0A913XVM0_EXADI</name>
<dbReference type="PANTHER" id="PTHR23112:SF47">
    <property type="entry name" value="G-PROTEIN COUPLED RECEPTOR 157"/>
    <property type="match status" value="1"/>
</dbReference>
<dbReference type="Gene3D" id="1.20.1070.10">
    <property type="entry name" value="Rhodopsin 7-helix transmembrane proteins"/>
    <property type="match status" value="1"/>
</dbReference>
<dbReference type="InterPro" id="IPR017452">
    <property type="entry name" value="GPCR_Rhodpsn_7TM"/>
</dbReference>
<dbReference type="PROSITE" id="PS50261">
    <property type="entry name" value="G_PROTEIN_RECEP_F2_4"/>
    <property type="match status" value="1"/>
</dbReference>
<reference evidence="8" key="1">
    <citation type="submission" date="2022-11" db="UniProtKB">
        <authorList>
            <consortium name="EnsemblMetazoa"/>
        </authorList>
    </citation>
    <scope>IDENTIFICATION</scope>
</reference>
<evidence type="ECO:0000259" key="6">
    <source>
        <dbReference type="PROSITE" id="PS50261"/>
    </source>
</evidence>
<keyword evidence="3 5" id="KW-1133">Transmembrane helix</keyword>
<feature type="transmembrane region" description="Helical" evidence="5">
    <location>
        <begin position="232"/>
        <end position="252"/>
    </location>
</feature>